<proteinExistence type="predicted"/>
<evidence type="ECO:0000313" key="1">
    <source>
        <dbReference type="EMBL" id="JAG39580.1"/>
    </source>
</evidence>
<accession>A0A0A9ZCQ1</accession>
<dbReference type="AlphaFoldDB" id="A0A0A9ZCQ1"/>
<dbReference type="EMBL" id="GBHO01004024">
    <property type="protein sequence ID" value="JAG39580.1"/>
    <property type="molecule type" value="Transcribed_RNA"/>
</dbReference>
<organism evidence="1">
    <name type="scientific">Lygus hesperus</name>
    <name type="common">Western plant bug</name>
    <dbReference type="NCBI Taxonomy" id="30085"/>
    <lineage>
        <taxon>Eukaryota</taxon>
        <taxon>Metazoa</taxon>
        <taxon>Ecdysozoa</taxon>
        <taxon>Arthropoda</taxon>
        <taxon>Hexapoda</taxon>
        <taxon>Insecta</taxon>
        <taxon>Pterygota</taxon>
        <taxon>Neoptera</taxon>
        <taxon>Paraneoptera</taxon>
        <taxon>Hemiptera</taxon>
        <taxon>Heteroptera</taxon>
        <taxon>Panheteroptera</taxon>
        <taxon>Cimicomorpha</taxon>
        <taxon>Miridae</taxon>
        <taxon>Mirini</taxon>
        <taxon>Lygus</taxon>
    </lineage>
</organism>
<sequence length="112" mass="12877">MEEVPATDDTVTTPASNETVKPIVHIDTFPRCSTQFSAHFEWLSKMSTTHFHVEMKGEIQRCCNIRAAGWYSSDEVRSKPASRFNLLHDVFIAVTYANNTLYISSERWIHIQ</sequence>
<name>A0A0A9ZCQ1_LYGHE</name>
<reference evidence="1" key="2">
    <citation type="submission" date="2014-07" db="EMBL/GenBank/DDBJ databases">
        <authorList>
            <person name="Hull J."/>
        </authorList>
    </citation>
    <scope>NUCLEOTIDE SEQUENCE</scope>
</reference>
<gene>
    <name evidence="1" type="primary">ref(2)P</name>
    <name evidence="1" type="ORF">CM83_7289</name>
</gene>
<protein>
    <submittedName>
        <fullName evidence="1">Protein ref(2)P</fullName>
    </submittedName>
</protein>
<reference evidence="1" key="1">
    <citation type="journal article" date="2014" name="PLoS ONE">
        <title>Transcriptome-Based Identification of ABC Transporters in the Western Tarnished Plant Bug Lygus hesperus.</title>
        <authorList>
            <person name="Hull J.J."/>
            <person name="Chaney K."/>
            <person name="Geib S.M."/>
            <person name="Fabrick J.A."/>
            <person name="Brent C.S."/>
            <person name="Walsh D."/>
            <person name="Lavine L.C."/>
        </authorList>
    </citation>
    <scope>NUCLEOTIDE SEQUENCE</scope>
</reference>